<comment type="similarity">
    <text evidence="2">Belongs to the TMEM208 family.</text>
</comment>
<feature type="compositionally biased region" description="Basic and acidic residues" evidence="7">
    <location>
        <begin position="172"/>
        <end position="186"/>
    </location>
</feature>
<comment type="subcellular location">
    <subcellularLocation>
        <location evidence="1">Endoplasmic reticulum membrane</location>
        <topology evidence="1">Multi-pass membrane protein</topology>
    </subcellularLocation>
</comment>
<evidence type="ECO:0000256" key="4">
    <source>
        <dbReference type="ARBA" id="ARBA00022824"/>
    </source>
</evidence>
<dbReference type="EMBL" id="KV428222">
    <property type="protein sequence ID" value="KZT33728.1"/>
    <property type="molecule type" value="Genomic_DNA"/>
</dbReference>
<evidence type="ECO:0000313" key="10">
    <source>
        <dbReference type="Proteomes" id="UP000076798"/>
    </source>
</evidence>
<dbReference type="PANTHER" id="PTHR13505">
    <property type="entry name" value="TRANSMEMBRANE PROTEIN 208"/>
    <property type="match status" value="1"/>
</dbReference>
<dbReference type="GO" id="GO:0005773">
    <property type="term" value="C:vacuole"/>
    <property type="evidence" value="ECO:0007669"/>
    <property type="project" value="GOC"/>
</dbReference>
<name>A0A165YXZ8_9AGAM</name>
<dbReference type="PANTHER" id="PTHR13505:SF7">
    <property type="entry name" value="TRANSMEMBRANE PROTEIN 208"/>
    <property type="match status" value="1"/>
</dbReference>
<dbReference type="Pfam" id="PF05620">
    <property type="entry name" value="TMEM208_SND2"/>
    <property type="match status" value="1"/>
</dbReference>
<keyword evidence="10" id="KW-1185">Reference proteome</keyword>
<keyword evidence="6 8" id="KW-0472">Membrane</keyword>
<evidence type="ECO:0000256" key="1">
    <source>
        <dbReference type="ARBA" id="ARBA00004477"/>
    </source>
</evidence>
<keyword evidence="4" id="KW-0256">Endoplasmic reticulum</keyword>
<proteinExistence type="inferred from homology"/>
<dbReference type="GO" id="GO:0005789">
    <property type="term" value="C:endoplasmic reticulum membrane"/>
    <property type="evidence" value="ECO:0007669"/>
    <property type="project" value="UniProtKB-SubCell"/>
</dbReference>
<evidence type="ECO:0000256" key="7">
    <source>
        <dbReference type="SAM" id="MobiDB-lite"/>
    </source>
</evidence>
<dbReference type="STRING" id="1314776.A0A165YXZ8"/>
<dbReference type="AlphaFoldDB" id="A0A165YXZ8"/>
<feature type="transmembrane region" description="Helical" evidence="8">
    <location>
        <begin position="47"/>
        <end position="67"/>
    </location>
</feature>
<evidence type="ECO:0000256" key="8">
    <source>
        <dbReference type="SAM" id="Phobius"/>
    </source>
</evidence>
<keyword evidence="5 8" id="KW-1133">Transmembrane helix</keyword>
<evidence type="ECO:0000256" key="3">
    <source>
        <dbReference type="ARBA" id="ARBA00022692"/>
    </source>
</evidence>
<feature type="region of interest" description="Disordered" evidence="7">
    <location>
        <begin position="148"/>
        <end position="186"/>
    </location>
</feature>
<evidence type="ECO:0000256" key="6">
    <source>
        <dbReference type="ARBA" id="ARBA00023136"/>
    </source>
</evidence>
<dbReference type="Proteomes" id="UP000076798">
    <property type="component" value="Unassembled WGS sequence"/>
</dbReference>
<evidence type="ECO:0000313" key="9">
    <source>
        <dbReference type="EMBL" id="KZT33728.1"/>
    </source>
</evidence>
<organism evidence="9 10">
    <name type="scientific">Sistotremastrum suecicum HHB10207 ss-3</name>
    <dbReference type="NCBI Taxonomy" id="1314776"/>
    <lineage>
        <taxon>Eukaryota</taxon>
        <taxon>Fungi</taxon>
        <taxon>Dikarya</taxon>
        <taxon>Basidiomycota</taxon>
        <taxon>Agaricomycotina</taxon>
        <taxon>Agaricomycetes</taxon>
        <taxon>Sistotremastrales</taxon>
        <taxon>Sistotremastraceae</taxon>
        <taxon>Sistotremastrum</taxon>
    </lineage>
</organism>
<evidence type="ECO:0000256" key="5">
    <source>
        <dbReference type="ARBA" id="ARBA00022989"/>
    </source>
</evidence>
<dbReference type="GO" id="GO:0006624">
    <property type="term" value="P:vacuolar protein processing"/>
    <property type="evidence" value="ECO:0007669"/>
    <property type="project" value="TreeGrafter"/>
</dbReference>
<reference evidence="9 10" key="1">
    <citation type="journal article" date="2016" name="Mol. Biol. Evol.">
        <title>Comparative Genomics of Early-Diverging Mushroom-Forming Fungi Provides Insights into the Origins of Lignocellulose Decay Capabilities.</title>
        <authorList>
            <person name="Nagy L.G."/>
            <person name="Riley R."/>
            <person name="Tritt A."/>
            <person name="Adam C."/>
            <person name="Daum C."/>
            <person name="Floudas D."/>
            <person name="Sun H."/>
            <person name="Yadav J.S."/>
            <person name="Pangilinan J."/>
            <person name="Larsson K.H."/>
            <person name="Matsuura K."/>
            <person name="Barry K."/>
            <person name="Labutti K."/>
            <person name="Kuo R."/>
            <person name="Ohm R.A."/>
            <person name="Bhattacharya S.S."/>
            <person name="Shirouzu T."/>
            <person name="Yoshinaga Y."/>
            <person name="Martin F.M."/>
            <person name="Grigoriev I.V."/>
            <person name="Hibbett D.S."/>
        </authorList>
    </citation>
    <scope>NUCLEOTIDE SEQUENCE [LARGE SCALE GENOMIC DNA]</scope>
    <source>
        <strain evidence="9 10">HHB10207 ss-3</strain>
    </source>
</reference>
<feature type="transmembrane region" description="Helical" evidence="8">
    <location>
        <begin position="20"/>
        <end position="38"/>
    </location>
</feature>
<gene>
    <name evidence="9" type="ORF">SISSUDRAFT_1053844</name>
</gene>
<dbReference type="InterPro" id="IPR008506">
    <property type="entry name" value="SND2/TMEM208"/>
</dbReference>
<keyword evidence="3 8" id="KW-0812">Transmembrane</keyword>
<evidence type="ECO:0000256" key="2">
    <source>
        <dbReference type="ARBA" id="ARBA00009950"/>
    </source>
</evidence>
<sequence length="186" mass="20486">MAGGSAKRTAAQNEAALKTLRISMLSCTAFSLVVRLFFIRRSWPPSFFSIVFLAITYIPSTLLYTYLVNLGSPRRDQSGQLLGSGGDLSQSGLTEYAFDILYVTWACQIGSALFGNWVWWLFSVIPLFAGYKLWNLFGGGLPSFASNGGPGDNAANEPEQTGMSKRQQKLQKRAERGDARVRAVKR</sequence>
<dbReference type="OrthoDB" id="10012212at2759"/>
<protein>
    <submittedName>
        <fullName evidence="9">DUF788-domain-containing protein</fullName>
    </submittedName>
</protein>
<accession>A0A165YXZ8</accession>